<evidence type="ECO:0000313" key="3">
    <source>
        <dbReference type="EMBL" id="KAK7482403.1"/>
    </source>
</evidence>
<dbReference type="InterPro" id="IPR011992">
    <property type="entry name" value="EF-hand-dom_pair"/>
</dbReference>
<dbReference type="SUPFAM" id="SSF47473">
    <property type="entry name" value="EF-hand"/>
    <property type="match status" value="1"/>
</dbReference>
<proteinExistence type="predicted"/>
<feature type="domain" description="EF-hand" evidence="2">
    <location>
        <begin position="41"/>
        <end position="76"/>
    </location>
</feature>
<dbReference type="InterPro" id="IPR018247">
    <property type="entry name" value="EF_Hand_1_Ca_BS"/>
</dbReference>
<feature type="non-terminal residue" evidence="3">
    <location>
        <position position="77"/>
    </location>
</feature>
<dbReference type="PROSITE" id="PS50222">
    <property type="entry name" value="EF_HAND_2"/>
    <property type="match status" value="1"/>
</dbReference>
<feature type="non-terminal residue" evidence="3">
    <location>
        <position position="1"/>
    </location>
</feature>
<organism evidence="3 4">
    <name type="scientific">Batillaria attramentaria</name>
    <dbReference type="NCBI Taxonomy" id="370345"/>
    <lineage>
        <taxon>Eukaryota</taxon>
        <taxon>Metazoa</taxon>
        <taxon>Spiralia</taxon>
        <taxon>Lophotrochozoa</taxon>
        <taxon>Mollusca</taxon>
        <taxon>Gastropoda</taxon>
        <taxon>Caenogastropoda</taxon>
        <taxon>Sorbeoconcha</taxon>
        <taxon>Cerithioidea</taxon>
        <taxon>Batillariidae</taxon>
        <taxon>Batillaria</taxon>
    </lineage>
</organism>
<keyword evidence="1" id="KW-0106">Calcium</keyword>
<dbReference type="AlphaFoldDB" id="A0ABD0K5Q2"/>
<evidence type="ECO:0000313" key="4">
    <source>
        <dbReference type="Proteomes" id="UP001519460"/>
    </source>
</evidence>
<dbReference type="PROSITE" id="PS00018">
    <property type="entry name" value="EF_HAND_1"/>
    <property type="match status" value="1"/>
</dbReference>
<comment type="caution">
    <text evidence="3">The sequence shown here is derived from an EMBL/GenBank/DDBJ whole genome shotgun (WGS) entry which is preliminary data.</text>
</comment>
<reference evidence="3 4" key="1">
    <citation type="journal article" date="2023" name="Sci. Data">
        <title>Genome assembly of the Korean intertidal mud-creeper Batillaria attramentaria.</title>
        <authorList>
            <person name="Patra A.K."/>
            <person name="Ho P.T."/>
            <person name="Jun S."/>
            <person name="Lee S.J."/>
            <person name="Kim Y."/>
            <person name="Won Y.J."/>
        </authorList>
    </citation>
    <scope>NUCLEOTIDE SEQUENCE [LARGE SCALE GENOMIC DNA]</scope>
    <source>
        <strain evidence="3">Wonlab-2016</strain>
    </source>
</reference>
<dbReference type="Proteomes" id="UP001519460">
    <property type="component" value="Unassembled WGS sequence"/>
</dbReference>
<accession>A0ABD0K5Q2</accession>
<sequence>PMSDETILDMNEETLISMADLFGVRVSKQEFVTGWMNQFYDCEDFVSAIFDAFDDNRDGALNVRELEGILGHVRLVS</sequence>
<protein>
    <recommendedName>
        <fullName evidence="2">EF-hand domain-containing protein</fullName>
    </recommendedName>
</protein>
<dbReference type="EMBL" id="JACVVK020000245">
    <property type="protein sequence ID" value="KAK7482403.1"/>
    <property type="molecule type" value="Genomic_DNA"/>
</dbReference>
<evidence type="ECO:0000259" key="2">
    <source>
        <dbReference type="PROSITE" id="PS50222"/>
    </source>
</evidence>
<keyword evidence="4" id="KW-1185">Reference proteome</keyword>
<name>A0ABD0K5Q2_9CAEN</name>
<dbReference type="Gene3D" id="1.10.238.10">
    <property type="entry name" value="EF-hand"/>
    <property type="match status" value="1"/>
</dbReference>
<dbReference type="InterPro" id="IPR002048">
    <property type="entry name" value="EF_hand_dom"/>
</dbReference>
<gene>
    <name evidence="3" type="ORF">BaRGS_00026325</name>
</gene>
<evidence type="ECO:0000256" key="1">
    <source>
        <dbReference type="ARBA" id="ARBA00022837"/>
    </source>
</evidence>